<gene>
    <name evidence="3" type="ORF">CEW83_18870</name>
</gene>
<sequence>MMVLLALSSHALFAQEAPAALGCGTLQNAYGPFDYRTDKGRLGIVEKFHFGPGQETLSNKVGLGGNIDYTLRAFPNHHRALMSMMKLGFLERTSKPKGADYTIKCYMVRAEAFRPDDAMVKVIHGLYLIQSGAAQEAVAKLEQARELDSYNANVHYNLGLAYFDLKKYELALESAHVAYAQGFPLRGLRDKLKRAGKWRDPVAGRAGLVAPNLPSAPAEIVPEFESPDKGTPESASES</sequence>
<name>A0A2U8GU85_9RHOO</name>
<dbReference type="Gene3D" id="1.25.40.10">
    <property type="entry name" value="Tetratricopeptide repeat domain"/>
    <property type="match status" value="1"/>
</dbReference>
<proteinExistence type="predicted"/>
<feature type="chain" id="PRO_5015842464" description="ABC transporter permease" evidence="2">
    <location>
        <begin position="20"/>
        <end position="238"/>
    </location>
</feature>
<feature type="signal peptide" evidence="2">
    <location>
        <begin position="1"/>
        <end position="19"/>
    </location>
</feature>
<evidence type="ECO:0000313" key="3">
    <source>
        <dbReference type="EMBL" id="AWI77038.1"/>
    </source>
</evidence>
<keyword evidence="4" id="KW-1185">Reference proteome</keyword>
<dbReference type="Pfam" id="PF13414">
    <property type="entry name" value="TPR_11"/>
    <property type="match status" value="1"/>
</dbReference>
<feature type="region of interest" description="Disordered" evidence="1">
    <location>
        <begin position="217"/>
        <end position="238"/>
    </location>
</feature>
<dbReference type="EMBL" id="CP022187">
    <property type="protein sequence ID" value="AWI77038.1"/>
    <property type="molecule type" value="Genomic_DNA"/>
</dbReference>
<dbReference type="InterPro" id="IPR011990">
    <property type="entry name" value="TPR-like_helical_dom_sf"/>
</dbReference>
<evidence type="ECO:0008006" key="5">
    <source>
        <dbReference type="Google" id="ProtNLM"/>
    </source>
</evidence>
<evidence type="ECO:0000313" key="4">
    <source>
        <dbReference type="Proteomes" id="UP000244930"/>
    </source>
</evidence>
<reference evidence="3 4" key="1">
    <citation type="submission" date="2017-06" db="EMBL/GenBank/DDBJ databases">
        <title>Azoarcus.</title>
        <authorList>
            <person name="Woo J.-H."/>
            <person name="Kim H.-S."/>
        </authorList>
    </citation>
    <scope>NUCLEOTIDE SEQUENCE [LARGE SCALE GENOMIC DNA]</scope>
    <source>
        <strain evidence="3 4">TSPY31</strain>
    </source>
</reference>
<keyword evidence="2" id="KW-0732">Signal</keyword>
<evidence type="ECO:0000256" key="1">
    <source>
        <dbReference type="SAM" id="MobiDB-lite"/>
    </source>
</evidence>
<dbReference type="SUPFAM" id="SSF48452">
    <property type="entry name" value="TPR-like"/>
    <property type="match status" value="1"/>
</dbReference>
<accession>A0A2U8GU85</accession>
<dbReference type="AlphaFoldDB" id="A0A2U8GU85"/>
<dbReference type="Proteomes" id="UP000244930">
    <property type="component" value="Chromosome"/>
</dbReference>
<organism evidence="3 4">
    <name type="scientific">Parazoarcus communis</name>
    <dbReference type="NCBI Taxonomy" id="41977"/>
    <lineage>
        <taxon>Bacteria</taxon>
        <taxon>Pseudomonadati</taxon>
        <taxon>Pseudomonadota</taxon>
        <taxon>Betaproteobacteria</taxon>
        <taxon>Rhodocyclales</taxon>
        <taxon>Zoogloeaceae</taxon>
        <taxon>Parazoarcus</taxon>
    </lineage>
</organism>
<protein>
    <recommendedName>
        <fullName evidence="5">ABC transporter permease</fullName>
    </recommendedName>
</protein>
<dbReference type="KEGG" id="acom:CEW83_18870"/>
<evidence type="ECO:0000256" key="2">
    <source>
        <dbReference type="SAM" id="SignalP"/>
    </source>
</evidence>